<keyword evidence="3" id="KW-1185">Reference proteome</keyword>
<feature type="transmembrane region" description="Helical" evidence="1">
    <location>
        <begin position="12"/>
        <end position="32"/>
    </location>
</feature>
<dbReference type="InterPro" id="IPR034756">
    <property type="entry name" value="T2SSM_b"/>
</dbReference>
<keyword evidence="1" id="KW-0472">Membrane</keyword>
<dbReference type="AlphaFoldDB" id="A0A7G1Q7W5"/>
<dbReference type="Pfam" id="PF10741">
    <property type="entry name" value="T2SSM_b"/>
    <property type="match status" value="1"/>
</dbReference>
<dbReference type="NCBIfam" id="NF040576">
    <property type="entry name" value="T2SS_GspM_XpsM"/>
    <property type="match status" value="1"/>
</dbReference>
<accession>A0A7G1Q7W5</accession>
<gene>
    <name evidence="2" type="ORF">NSCAC_0112</name>
</gene>
<sequence length="205" mass="23703">MKSISLDNLPKKWHSVVAVSLLLLVLFLLYLITLQPILDKHKYYRDNIEASIQKLNRYRRIIAREPELTAKLEKLNQDQSHNHLYLGQQSDALAATQLRQWVKTAVESNGGILTSTQNLPVINNKNFFKIGIKVRLSGGVNMLRQLFYTLESHRPLLFIENLQISGRQIRQRSRVDPKNIIEKTELTVNFDLYGYMRGMSEASNP</sequence>
<keyword evidence="1" id="KW-0812">Transmembrane</keyword>
<dbReference type="RefSeq" id="WP_232085937.1">
    <property type="nucleotide sequence ID" value="NZ_LR778175.1"/>
</dbReference>
<reference evidence="2 3" key="1">
    <citation type="submission" date="2020-03" db="EMBL/GenBank/DDBJ databases">
        <authorList>
            <person name="Picone N."/>
        </authorList>
    </citation>
    <scope>NUCLEOTIDE SEQUENCE [LARGE SCALE GENOMIC DNA]</scope>
    <source>
        <strain evidence="2">NSCAC1</strain>
    </source>
</reference>
<evidence type="ECO:0000313" key="3">
    <source>
        <dbReference type="Proteomes" id="UP000516072"/>
    </source>
</evidence>
<dbReference type="EMBL" id="LR778175">
    <property type="protein sequence ID" value="CAB1274325.1"/>
    <property type="molecule type" value="Genomic_DNA"/>
</dbReference>
<organism evidence="2 3">
    <name type="scientific">Candidatus Nitrosacidococcus tergens</name>
    <dbReference type="NCBI Taxonomy" id="553981"/>
    <lineage>
        <taxon>Bacteria</taxon>
        <taxon>Pseudomonadati</taxon>
        <taxon>Pseudomonadota</taxon>
        <taxon>Gammaproteobacteria</taxon>
        <taxon>Chromatiales</taxon>
        <taxon>Chromatiaceae</taxon>
        <taxon>Candidatus Nitrosacidococcus</taxon>
    </lineage>
</organism>
<dbReference type="Proteomes" id="UP000516072">
    <property type="component" value="Chromosome"/>
</dbReference>
<keyword evidence="1" id="KW-1133">Transmembrane helix</keyword>
<proteinExistence type="predicted"/>
<evidence type="ECO:0000256" key="1">
    <source>
        <dbReference type="SAM" id="Phobius"/>
    </source>
</evidence>
<name>A0A7G1Q7W5_9GAMM</name>
<evidence type="ECO:0000313" key="2">
    <source>
        <dbReference type="EMBL" id="CAB1274325.1"/>
    </source>
</evidence>
<dbReference type="KEGG" id="ntg:NSCAC_0112"/>
<protein>
    <submittedName>
        <fullName evidence="2">General secretion pathway protein M</fullName>
    </submittedName>
</protein>